<protein>
    <submittedName>
        <fullName evidence="1">Uncharacterized protein</fullName>
    </submittedName>
</protein>
<dbReference type="Pfam" id="PF19559">
    <property type="entry name" value="DUF6081"/>
    <property type="match status" value="1"/>
</dbReference>
<evidence type="ECO:0000313" key="1">
    <source>
        <dbReference type="EMBL" id="QHT01067.1"/>
    </source>
</evidence>
<sequence>MIHKKTQTSDSSRTQNCSQKKICNSSCKKQIQHREQVRLECEPKDDKVIVYFDFAKITIATLDANFTNALPNFIPFPLDGTTTIDSNGLFVNAPQFVSTIPTGNEHVKNLRYYKNPFILSDDYETLYETEIAVDQYIPINNIPSGFLPRIRNIYEDIRLCSGAINTIDPETFLVTDIFLSRDKIYCFVERLPFGQSNTNFYAAYSAAFPAGGRGGNAANDFVKVGIGLQKTSAKYYINDELVFTVPRFGVRQNDPLRMLDHKGVAEATSMSSSYFGFGLFSLLDMQLPNNYARQLVENEIPIVTTYPDSGNQSASGLVQLDVTNNYGEILPGKYNDDNRPIIDQAVTWAYPYIAPSIGNPDPNHDVKLFGQGAGLRMKYFKVSVRCI</sequence>
<reference evidence="1" key="1">
    <citation type="journal article" date="2020" name="Nature">
        <title>Giant virus diversity and host interactions through global metagenomics.</title>
        <authorList>
            <person name="Schulz F."/>
            <person name="Roux S."/>
            <person name="Paez-Espino D."/>
            <person name="Jungbluth S."/>
            <person name="Walsh D.A."/>
            <person name="Denef V.J."/>
            <person name="McMahon K.D."/>
            <person name="Konstantinidis K.T."/>
            <person name="Eloe-Fadrosh E.A."/>
            <person name="Kyrpides N.C."/>
            <person name="Woyke T."/>
        </authorList>
    </citation>
    <scope>NUCLEOTIDE SEQUENCE</scope>
    <source>
        <strain evidence="1">GVMAG-M-3300020192-26</strain>
    </source>
</reference>
<proteinExistence type="predicted"/>
<dbReference type="InterPro" id="IPR045727">
    <property type="entry name" value="DUF6081"/>
</dbReference>
<accession>A0A6C0C9M6</accession>
<dbReference type="AlphaFoldDB" id="A0A6C0C9M6"/>
<name>A0A6C0C9M6_9ZZZZ</name>
<organism evidence="1">
    <name type="scientific">viral metagenome</name>
    <dbReference type="NCBI Taxonomy" id="1070528"/>
    <lineage>
        <taxon>unclassified sequences</taxon>
        <taxon>metagenomes</taxon>
        <taxon>organismal metagenomes</taxon>
    </lineage>
</organism>
<dbReference type="EMBL" id="MN739363">
    <property type="protein sequence ID" value="QHT01067.1"/>
    <property type="molecule type" value="Genomic_DNA"/>
</dbReference>